<dbReference type="AlphaFoldDB" id="H0R5E8"/>
<dbReference type="OrthoDB" id="3874174at2"/>
<dbReference type="Proteomes" id="UP000035034">
    <property type="component" value="Unassembled WGS sequence"/>
</dbReference>
<name>H0R5E8_9ACTN</name>
<reference evidence="1 2" key="1">
    <citation type="submission" date="2011-12" db="EMBL/GenBank/DDBJ databases">
        <title>Whole genome shotgun sequence of Gordonia effusa NBRC 100432.</title>
        <authorList>
            <person name="Yoshida I."/>
            <person name="Takarada H."/>
            <person name="Hosoyama A."/>
            <person name="Tsuchikane K."/>
            <person name="Katsumata H."/>
            <person name="Yamazaki S."/>
            <person name="Fujita N."/>
        </authorList>
    </citation>
    <scope>NUCLEOTIDE SEQUENCE [LARGE SCALE GENOMIC DNA]</scope>
    <source>
        <strain evidence="1 2">NBRC 100432</strain>
    </source>
</reference>
<keyword evidence="2" id="KW-1185">Reference proteome</keyword>
<gene>
    <name evidence="1" type="ORF">GOEFS_110_00270</name>
</gene>
<dbReference type="PROSITE" id="PS51257">
    <property type="entry name" value="PROKAR_LIPOPROTEIN"/>
    <property type="match status" value="1"/>
</dbReference>
<sequence length="344" mass="35751">MTMRGVGGVGAVLLAAGLVVSGCGGGDKGDESAAGGGALKSDCSVAYSTATAVAGQLVSYRSMGDASKLPVSGSAISGATLPLIKDAKVRKIADEGQANAKAFNDALAKNDATARDKAIVAAKPIFARYKDACSGAVEEETKKAFGILDEALAPGTLPKPLGGAAAPSVSIPTSVAPSSKAKPKLPTVTKKGATVKVGQPVVFVMEKDGKKTYIELKVTSIDKASDDDLKGVRKDSLKDTKAVYFVRAEGKEIHPEGIEWDMNAPSIHSLYPEFEIATADGTQWTKMIMIGDFEPCEDKDDDLVRKFCTPFAIGSGSTDVRVAGLTGIETGKTDSKDPLYIWTK</sequence>
<accession>H0R5E8</accession>
<comment type="caution">
    <text evidence="1">The sequence shown here is derived from an EMBL/GenBank/DDBJ whole genome shotgun (WGS) entry which is preliminary data.</text>
</comment>
<evidence type="ECO:0008006" key="3">
    <source>
        <dbReference type="Google" id="ProtNLM"/>
    </source>
</evidence>
<evidence type="ECO:0000313" key="2">
    <source>
        <dbReference type="Proteomes" id="UP000035034"/>
    </source>
</evidence>
<proteinExistence type="predicted"/>
<dbReference type="RefSeq" id="WP_007319634.1">
    <property type="nucleotide sequence ID" value="NZ_BAEH01000110.1"/>
</dbReference>
<dbReference type="eggNOG" id="ENOG5030EWB">
    <property type="taxonomic scope" value="Bacteria"/>
</dbReference>
<organism evidence="1 2">
    <name type="scientific">Gordonia effusa NBRC 100432</name>
    <dbReference type="NCBI Taxonomy" id="1077974"/>
    <lineage>
        <taxon>Bacteria</taxon>
        <taxon>Bacillati</taxon>
        <taxon>Actinomycetota</taxon>
        <taxon>Actinomycetes</taxon>
        <taxon>Mycobacteriales</taxon>
        <taxon>Gordoniaceae</taxon>
        <taxon>Gordonia</taxon>
    </lineage>
</organism>
<evidence type="ECO:0000313" key="1">
    <source>
        <dbReference type="EMBL" id="GAB20299.1"/>
    </source>
</evidence>
<protein>
    <recommendedName>
        <fullName evidence="3">Lipoprotein</fullName>
    </recommendedName>
</protein>
<dbReference type="EMBL" id="BAEH01000110">
    <property type="protein sequence ID" value="GAB20299.1"/>
    <property type="molecule type" value="Genomic_DNA"/>
</dbReference>